<reference evidence="2" key="1">
    <citation type="submission" date="2020-03" db="EMBL/GenBank/DDBJ databases">
        <title>Hybrid Assembly of Korean Phytophthora infestans isolates.</title>
        <authorList>
            <person name="Prokchorchik M."/>
            <person name="Lee Y."/>
            <person name="Seo J."/>
            <person name="Cho J.-H."/>
            <person name="Park Y.-E."/>
            <person name="Jang D.-C."/>
            <person name="Im J.-S."/>
            <person name="Choi J.-G."/>
            <person name="Park H.-J."/>
            <person name="Lee G.-B."/>
            <person name="Lee Y.-G."/>
            <person name="Hong S.-Y."/>
            <person name="Cho K."/>
            <person name="Sohn K.H."/>
        </authorList>
    </citation>
    <scope>NUCLEOTIDE SEQUENCE</scope>
    <source>
        <strain evidence="2">KR_2_A2</strain>
    </source>
</reference>
<sequence>MFRAERIGRSSEDVMPAATSACAVSWSVPTSPGTAAPWFPTTSASACSSIAGSLIIAGRIGRSSEYETASERSILSSTSGLDAESSAPTPAQTPAQSSSTTPTDAALSSSSTMFRAGRIGRSSEGVMPAATSACAVSWSVPTSPGTAAPWFPTTSASACSSIAGSLIIAGRIGRSSEYETASERSILSSTSGLDAESSAPAPAQTPAQSSSTTPTDAALSSSSTMFRAGRIGRSSEGVMPAATSACAVSWSVPTSPGTAAPWFPTTSASACSSIAGSLIIAGRIGRSSEYETASERSILSSTSGLDAESSAPAPAQTPAQSSSTTPTDAALSSSSTMFRAGRIGRSSEGVMPAATSACAVSWSVPTSPGTAAPWFPTTSASACSSIAGSLIIAGRIGRSSEYETASERSILSSTSGLDAESSAPAPAQTPVQSFSTTPSEGVMPAATSACAVSWSVPTSPGTAAPWFPTTSASACSSIAGSLIIAGRIGRSSEYETASERSILSSTSGLDAESSAPAPQTPAQSSSITPTDAALSSSSTMFRAGRIGRSSEGVMPAATSACAVSWSVPTSPGTAAPWFPTTSASACSSIAGSLIIAGRIGRSSEYETASERSILSSTSGLDAESSAPAPAQTPAQSSSTTPSEGVMPAATSACAVSWSVPTSPGTAAPWFLTTSASACSSIAGSLIIAGRIGRSSEYETASERSILSSTSGLDAESSAPAQAQTPAQSSSTTPTDAVLSSSFTMFRAGRIGRSSEDVLLAATSARAVSWSVPTFPGTAAPWFPTTSASACSSIAGSLIIAGRIGRSSEYETASERSILSSTSGLDAESSAPAPAQRPAQSSSTTPTDAALSSSSTMFRAGRIGRSSEGVAATSACCIVVRLLAQPHHGSPPLPRRLALQSRAL</sequence>
<feature type="compositionally biased region" description="Low complexity" evidence="1">
    <location>
        <begin position="197"/>
        <end position="215"/>
    </location>
</feature>
<feature type="region of interest" description="Disordered" evidence="1">
    <location>
        <begin position="71"/>
        <end position="111"/>
    </location>
</feature>
<feature type="compositionally biased region" description="Polar residues" evidence="1">
    <location>
        <begin position="610"/>
        <end position="619"/>
    </location>
</feature>
<feature type="compositionally biased region" description="Polar residues" evidence="1">
    <location>
        <begin position="814"/>
        <end position="823"/>
    </location>
</feature>
<proteinExistence type="predicted"/>
<feature type="compositionally biased region" description="Polar residues" evidence="1">
    <location>
        <begin position="516"/>
        <end position="538"/>
    </location>
</feature>
<feature type="compositionally biased region" description="Polar residues" evidence="1">
    <location>
        <begin position="71"/>
        <end position="80"/>
    </location>
</feature>
<feature type="region of interest" description="Disordered" evidence="1">
    <location>
        <begin position="499"/>
        <end position="538"/>
    </location>
</feature>
<feature type="compositionally biased region" description="Polar residues" evidence="1">
    <location>
        <begin position="295"/>
        <end position="304"/>
    </location>
</feature>
<feature type="compositionally biased region" description="Polar residues" evidence="1">
    <location>
        <begin position="499"/>
        <end position="508"/>
    </location>
</feature>
<feature type="compositionally biased region" description="Low complexity" evidence="1">
    <location>
        <begin position="826"/>
        <end position="842"/>
    </location>
</feature>
<feature type="compositionally biased region" description="Low complexity" evidence="1">
    <location>
        <begin position="716"/>
        <end position="734"/>
    </location>
</feature>
<feature type="region of interest" description="Disordered" evidence="1">
    <location>
        <begin position="610"/>
        <end position="645"/>
    </location>
</feature>
<gene>
    <name evidence="2" type="ORF">GN958_ATG13008</name>
</gene>
<dbReference type="AlphaFoldDB" id="A0A8S9UAC0"/>
<feature type="compositionally biased region" description="Polar residues" evidence="1">
    <location>
        <begin position="183"/>
        <end position="192"/>
    </location>
</feature>
<feature type="region of interest" description="Disordered" evidence="1">
    <location>
        <begin position="183"/>
        <end position="223"/>
    </location>
</feature>
<feature type="compositionally biased region" description="Polar residues" evidence="1">
    <location>
        <begin position="702"/>
        <end position="711"/>
    </location>
</feature>
<feature type="compositionally biased region" description="Low complexity" evidence="1">
    <location>
        <begin position="624"/>
        <end position="642"/>
    </location>
</feature>
<evidence type="ECO:0000256" key="1">
    <source>
        <dbReference type="SAM" id="MobiDB-lite"/>
    </source>
</evidence>
<feature type="region of interest" description="Disordered" evidence="1">
    <location>
        <begin position="295"/>
        <end position="335"/>
    </location>
</feature>
<feature type="compositionally biased region" description="Polar residues" evidence="1">
    <location>
        <begin position="843"/>
        <end position="853"/>
    </location>
</feature>
<organism evidence="2 3">
    <name type="scientific">Phytophthora infestans</name>
    <name type="common">Potato late blight agent</name>
    <name type="synonym">Botrytis infestans</name>
    <dbReference type="NCBI Taxonomy" id="4787"/>
    <lineage>
        <taxon>Eukaryota</taxon>
        <taxon>Sar</taxon>
        <taxon>Stramenopiles</taxon>
        <taxon>Oomycota</taxon>
        <taxon>Peronosporomycetes</taxon>
        <taxon>Peronosporales</taxon>
        <taxon>Peronosporaceae</taxon>
        <taxon>Phytophthora</taxon>
    </lineage>
</organism>
<name>A0A8S9UAC0_PHYIN</name>
<feature type="region of interest" description="Disordered" evidence="1">
    <location>
        <begin position="814"/>
        <end position="853"/>
    </location>
</feature>
<evidence type="ECO:0000313" key="2">
    <source>
        <dbReference type="EMBL" id="KAF4138055.1"/>
    </source>
</evidence>
<accession>A0A8S9UAC0</accession>
<feature type="compositionally biased region" description="Low complexity" evidence="1">
    <location>
        <begin position="309"/>
        <end position="327"/>
    </location>
</feature>
<dbReference type="Proteomes" id="UP000704712">
    <property type="component" value="Unassembled WGS sequence"/>
</dbReference>
<comment type="caution">
    <text evidence="2">The sequence shown here is derived from an EMBL/GenBank/DDBJ whole genome shotgun (WGS) entry which is preliminary data.</text>
</comment>
<feature type="compositionally biased region" description="Polar residues" evidence="1">
    <location>
        <begin position="407"/>
        <end position="416"/>
    </location>
</feature>
<feature type="compositionally biased region" description="Polar residues" evidence="1">
    <location>
        <begin position="429"/>
        <end position="439"/>
    </location>
</feature>
<feature type="region of interest" description="Disordered" evidence="1">
    <location>
        <begin position="407"/>
        <end position="440"/>
    </location>
</feature>
<feature type="compositionally biased region" description="Low complexity" evidence="1">
    <location>
        <begin position="85"/>
        <end position="106"/>
    </location>
</feature>
<feature type="region of interest" description="Disordered" evidence="1">
    <location>
        <begin position="702"/>
        <end position="735"/>
    </location>
</feature>
<protein>
    <submittedName>
        <fullName evidence="2">Uncharacterized protein</fullName>
    </submittedName>
</protein>
<evidence type="ECO:0000313" key="3">
    <source>
        <dbReference type="Proteomes" id="UP000704712"/>
    </source>
</evidence>
<dbReference type="EMBL" id="JAACNO010001745">
    <property type="protein sequence ID" value="KAF4138055.1"/>
    <property type="molecule type" value="Genomic_DNA"/>
</dbReference>